<dbReference type="AlphaFoldDB" id="A0A2G2W2V1"/>
<organism evidence="2 3">
    <name type="scientific">Capsicum baccatum</name>
    <name type="common">Peruvian pepper</name>
    <dbReference type="NCBI Taxonomy" id="33114"/>
    <lineage>
        <taxon>Eukaryota</taxon>
        <taxon>Viridiplantae</taxon>
        <taxon>Streptophyta</taxon>
        <taxon>Embryophyta</taxon>
        <taxon>Tracheophyta</taxon>
        <taxon>Spermatophyta</taxon>
        <taxon>Magnoliopsida</taxon>
        <taxon>eudicotyledons</taxon>
        <taxon>Gunneridae</taxon>
        <taxon>Pentapetalae</taxon>
        <taxon>asterids</taxon>
        <taxon>lamiids</taxon>
        <taxon>Solanales</taxon>
        <taxon>Solanaceae</taxon>
        <taxon>Solanoideae</taxon>
        <taxon>Capsiceae</taxon>
        <taxon>Capsicum</taxon>
    </lineage>
</organism>
<evidence type="ECO:0000256" key="1">
    <source>
        <dbReference type="SAM" id="MobiDB-lite"/>
    </source>
</evidence>
<reference evidence="2 3" key="1">
    <citation type="journal article" date="2017" name="Genome Biol.">
        <title>New reference genome sequences of hot pepper reveal the massive evolution of plant disease-resistance genes by retroduplication.</title>
        <authorList>
            <person name="Kim S."/>
            <person name="Park J."/>
            <person name="Yeom S.I."/>
            <person name="Kim Y.M."/>
            <person name="Seo E."/>
            <person name="Kim K.T."/>
            <person name="Kim M.S."/>
            <person name="Lee J.M."/>
            <person name="Cheong K."/>
            <person name="Shin H.S."/>
            <person name="Kim S.B."/>
            <person name="Han K."/>
            <person name="Lee J."/>
            <person name="Park M."/>
            <person name="Lee H.A."/>
            <person name="Lee H.Y."/>
            <person name="Lee Y."/>
            <person name="Oh S."/>
            <person name="Lee J.H."/>
            <person name="Choi E."/>
            <person name="Choi E."/>
            <person name="Lee S.E."/>
            <person name="Jeon J."/>
            <person name="Kim H."/>
            <person name="Choi G."/>
            <person name="Song H."/>
            <person name="Lee J."/>
            <person name="Lee S.C."/>
            <person name="Kwon J.K."/>
            <person name="Lee H.Y."/>
            <person name="Koo N."/>
            <person name="Hong Y."/>
            <person name="Kim R.W."/>
            <person name="Kang W.H."/>
            <person name="Huh J.H."/>
            <person name="Kang B.C."/>
            <person name="Yang T.J."/>
            <person name="Lee Y.H."/>
            <person name="Bennetzen J.L."/>
            <person name="Choi D."/>
        </authorList>
    </citation>
    <scope>NUCLEOTIDE SEQUENCE [LARGE SCALE GENOMIC DNA]</scope>
    <source>
        <strain evidence="3">cv. PBC81</strain>
    </source>
</reference>
<feature type="compositionally biased region" description="Basic residues" evidence="1">
    <location>
        <begin position="335"/>
        <end position="344"/>
    </location>
</feature>
<protein>
    <submittedName>
        <fullName evidence="2">Uncharacterized protein</fullName>
    </submittedName>
</protein>
<feature type="compositionally biased region" description="Polar residues" evidence="1">
    <location>
        <begin position="49"/>
        <end position="58"/>
    </location>
</feature>
<accession>A0A2G2W2V1</accession>
<dbReference type="Proteomes" id="UP000224567">
    <property type="component" value="Unassembled WGS sequence"/>
</dbReference>
<dbReference type="EMBL" id="MLFT02000008">
    <property type="protein sequence ID" value="PHT39551.1"/>
    <property type="molecule type" value="Genomic_DNA"/>
</dbReference>
<name>A0A2G2W2V1_CAPBA</name>
<feature type="region of interest" description="Disordered" evidence="1">
    <location>
        <begin position="102"/>
        <end position="139"/>
    </location>
</feature>
<evidence type="ECO:0000313" key="2">
    <source>
        <dbReference type="EMBL" id="PHT39551.1"/>
    </source>
</evidence>
<feature type="region of interest" description="Disordered" evidence="1">
    <location>
        <begin position="335"/>
        <end position="365"/>
    </location>
</feature>
<proteinExistence type="predicted"/>
<comment type="caution">
    <text evidence="2">The sequence shown here is derived from an EMBL/GenBank/DDBJ whole genome shotgun (WGS) entry which is preliminary data.</text>
</comment>
<gene>
    <name evidence="2" type="ORF">CQW23_18405</name>
</gene>
<dbReference type="PANTHER" id="PTHR34380">
    <property type="entry name" value="BNAA03G12380D PROTEIN"/>
    <property type="match status" value="1"/>
</dbReference>
<reference evidence="3" key="2">
    <citation type="journal article" date="2017" name="J. Anim. Genet.">
        <title>Multiple reference genome sequences of hot pepper reveal the massive evolution of plant disease resistance genes by retroduplication.</title>
        <authorList>
            <person name="Kim S."/>
            <person name="Park J."/>
            <person name="Yeom S.-I."/>
            <person name="Kim Y.-M."/>
            <person name="Seo E."/>
            <person name="Kim K.-T."/>
            <person name="Kim M.-S."/>
            <person name="Lee J.M."/>
            <person name="Cheong K."/>
            <person name="Shin H.-S."/>
            <person name="Kim S.-B."/>
            <person name="Han K."/>
            <person name="Lee J."/>
            <person name="Park M."/>
            <person name="Lee H.-A."/>
            <person name="Lee H.-Y."/>
            <person name="Lee Y."/>
            <person name="Oh S."/>
            <person name="Lee J.H."/>
            <person name="Choi E."/>
            <person name="Choi E."/>
            <person name="Lee S.E."/>
            <person name="Jeon J."/>
            <person name="Kim H."/>
            <person name="Choi G."/>
            <person name="Song H."/>
            <person name="Lee J."/>
            <person name="Lee S.-C."/>
            <person name="Kwon J.-K."/>
            <person name="Lee H.-Y."/>
            <person name="Koo N."/>
            <person name="Hong Y."/>
            <person name="Kim R.W."/>
            <person name="Kang W.-H."/>
            <person name="Huh J.H."/>
            <person name="Kang B.-C."/>
            <person name="Yang T.-J."/>
            <person name="Lee Y.-H."/>
            <person name="Bennetzen J.L."/>
            <person name="Choi D."/>
        </authorList>
    </citation>
    <scope>NUCLEOTIDE SEQUENCE [LARGE SCALE GENOMIC DNA]</scope>
    <source>
        <strain evidence="3">cv. PBC81</strain>
    </source>
</reference>
<dbReference type="PANTHER" id="PTHR34380:SF3">
    <property type="entry name" value="FRIGIDA-LIKE PROTEIN"/>
    <property type="match status" value="1"/>
</dbReference>
<feature type="compositionally biased region" description="Polar residues" evidence="1">
    <location>
        <begin position="18"/>
        <end position="32"/>
    </location>
</feature>
<keyword evidence="3" id="KW-1185">Reference proteome</keyword>
<dbReference type="OrthoDB" id="1302240at2759"/>
<feature type="compositionally biased region" description="Basic and acidic residues" evidence="1">
    <location>
        <begin position="1"/>
        <end position="10"/>
    </location>
</feature>
<sequence length="365" mass="40745">MVENERKNNEDLEVETGLQATGATGVNNVESTQGEDWEIVPFVDPKPVGTSTENSSGESILKDPSACKAIVLSEASDEPETMLVPIMNDSDDELTLTEIARVSKSRGQKNEVHLKGPSNSTRKRKRSMNDGQMTSFIPELSNPGNRSGIEWSFEDDFCSAFYTDDELCLNVVCAFYRQQISGNIFSSMSKIDKNRITALGVFLCRDDPKNKLKRIILEVGPEDLCICMTLAIRYFRQIYRIYNSKKDQLFRAGVDLEVETARQAPGAAGVNLKRNNVESSQGKDRAIVLFDDPKRVGTSTRKSSGQSRLKETMSVRVMNDNDDDMTLNEIARCSKRRGQKKVVHVKGSSNSMQKRKRSMNDAASD</sequence>
<evidence type="ECO:0000313" key="3">
    <source>
        <dbReference type="Proteomes" id="UP000224567"/>
    </source>
</evidence>
<feature type="region of interest" description="Disordered" evidence="1">
    <location>
        <begin position="1"/>
        <end position="61"/>
    </location>
</feature>